<reference evidence="1" key="2">
    <citation type="journal article" date="2015" name="Fish Shellfish Immunol.">
        <title>Early steps in the European eel (Anguilla anguilla)-Vibrio vulnificus interaction in the gills: Role of the RtxA13 toxin.</title>
        <authorList>
            <person name="Callol A."/>
            <person name="Pajuelo D."/>
            <person name="Ebbesson L."/>
            <person name="Teles M."/>
            <person name="MacKenzie S."/>
            <person name="Amaro C."/>
        </authorList>
    </citation>
    <scope>NUCLEOTIDE SEQUENCE</scope>
</reference>
<dbReference type="EMBL" id="GBXM01044459">
    <property type="protein sequence ID" value="JAH64118.1"/>
    <property type="molecule type" value="Transcribed_RNA"/>
</dbReference>
<proteinExistence type="predicted"/>
<dbReference type="AlphaFoldDB" id="A0A0E9UGL5"/>
<reference evidence="1" key="1">
    <citation type="submission" date="2014-11" db="EMBL/GenBank/DDBJ databases">
        <authorList>
            <person name="Amaro Gonzalez C."/>
        </authorList>
    </citation>
    <scope>NUCLEOTIDE SEQUENCE</scope>
</reference>
<organism evidence="1">
    <name type="scientific">Anguilla anguilla</name>
    <name type="common">European freshwater eel</name>
    <name type="synonym">Muraena anguilla</name>
    <dbReference type="NCBI Taxonomy" id="7936"/>
    <lineage>
        <taxon>Eukaryota</taxon>
        <taxon>Metazoa</taxon>
        <taxon>Chordata</taxon>
        <taxon>Craniata</taxon>
        <taxon>Vertebrata</taxon>
        <taxon>Euteleostomi</taxon>
        <taxon>Actinopterygii</taxon>
        <taxon>Neopterygii</taxon>
        <taxon>Teleostei</taxon>
        <taxon>Anguilliformes</taxon>
        <taxon>Anguillidae</taxon>
        <taxon>Anguilla</taxon>
    </lineage>
</organism>
<accession>A0A0E9UGL5</accession>
<evidence type="ECO:0000313" key="1">
    <source>
        <dbReference type="EMBL" id="JAH64118.1"/>
    </source>
</evidence>
<protein>
    <submittedName>
        <fullName evidence="1">Uncharacterized protein</fullName>
    </submittedName>
</protein>
<sequence>MAHLKYVNQKRSNEYTQSRKQVNLFCHI</sequence>
<name>A0A0E9UGL5_ANGAN</name>